<dbReference type="AlphaFoldDB" id="A0A816DDY7"/>
<reference evidence="3" key="1">
    <citation type="submission" date="2021-02" db="EMBL/GenBank/DDBJ databases">
        <authorList>
            <person name="Nowell W R."/>
        </authorList>
    </citation>
    <scope>NUCLEOTIDE SEQUENCE</scope>
</reference>
<dbReference type="EMBL" id="CAJNOK010009819">
    <property type="protein sequence ID" value="CAF1099196.1"/>
    <property type="molecule type" value="Genomic_DNA"/>
</dbReference>
<keyword evidence="6" id="KW-1185">Reference proteome</keyword>
<evidence type="ECO:0000313" key="2">
    <source>
        <dbReference type="EMBL" id="CAF1099196.1"/>
    </source>
</evidence>
<dbReference type="Proteomes" id="UP000663829">
    <property type="component" value="Unassembled WGS sequence"/>
</dbReference>
<gene>
    <name evidence="3" type="ORF">GPM918_LOCUS44514</name>
    <name evidence="2" type="ORF">OVA965_LOCUS19204</name>
    <name evidence="5" type="ORF">SRO942_LOCUS46397</name>
    <name evidence="4" type="ORF">TMI583_LOCUS19218</name>
</gene>
<dbReference type="OrthoDB" id="10009256at2759"/>
<protein>
    <submittedName>
        <fullName evidence="3">Uncharacterized protein</fullName>
    </submittedName>
</protein>
<dbReference type="EMBL" id="CAJNOQ010044551">
    <property type="protein sequence ID" value="CAF1633597.1"/>
    <property type="molecule type" value="Genomic_DNA"/>
</dbReference>
<dbReference type="Proteomes" id="UP000677228">
    <property type="component" value="Unassembled WGS sequence"/>
</dbReference>
<evidence type="ECO:0000313" key="6">
    <source>
        <dbReference type="Proteomes" id="UP000663829"/>
    </source>
</evidence>
<dbReference type="Proteomes" id="UP000682733">
    <property type="component" value="Unassembled WGS sequence"/>
</dbReference>
<sequence length="75" mass="8151">MSTGRDLGPSGKPKRHFSPSSRKDAKNAAQEAGKGEPPIHHQAHKPGQQAHFHPADKDGNKVEDGSHYQYGKKAK</sequence>
<evidence type="ECO:0000313" key="3">
    <source>
        <dbReference type="EMBL" id="CAF1633597.1"/>
    </source>
</evidence>
<proteinExistence type="predicted"/>
<comment type="caution">
    <text evidence="3">The sequence shown here is derived from an EMBL/GenBank/DDBJ whole genome shotgun (WGS) entry which is preliminary data.</text>
</comment>
<evidence type="ECO:0000256" key="1">
    <source>
        <dbReference type="SAM" id="MobiDB-lite"/>
    </source>
</evidence>
<dbReference type="EMBL" id="CAJOBC010112633">
    <property type="protein sequence ID" value="CAF4536110.1"/>
    <property type="molecule type" value="Genomic_DNA"/>
</dbReference>
<feature type="region of interest" description="Disordered" evidence="1">
    <location>
        <begin position="1"/>
        <end position="75"/>
    </location>
</feature>
<evidence type="ECO:0000313" key="5">
    <source>
        <dbReference type="EMBL" id="CAF4536110.1"/>
    </source>
</evidence>
<dbReference type="Proteomes" id="UP000681722">
    <property type="component" value="Unassembled WGS sequence"/>
</dbReference>
<dbReference type="EMBL" id="CAJOBA010009839">
    <property type="protein sequence ID" value="CAF3860613.1"/>
    <property type="molecule type" value="Genomic_DNA"/>
</dbReference>
<feature type="compositionally biased region" description="Basic and acidic residues" evidence="1">
    <location>
        <begin position="53"/>
        <end position="66"/>
    </location>
</feature>
<name>A0A816DDY7_9BILA</name>
<evidence type="ECO:0000313" key="4">
    <source>
        <dbReference type="EMBL" id="CAF3860613.1"/>
    </source>
</evidence>
<organism evidence="3 6">
    <name type="scientific">Didymodactylos carnosus</name>
    <dbReference type="NCBI Taxonomy" id="1234261"/>
    <lineage>
        <taxon>Eukaryota</taxon>
        <taxon>Metazoa</taxon>
        <taxon>Spiralia</taxon>
        <taxon>Gnathifera</taxon>
        <taxon>Rotifera</taxon>
        <taxon>Eurotatoria</taxon>
        <taxon>Bdelloidea</taxon>
        <taxon>Philodinida</taxon>
        <taxon>Philodinidae</taxon>
        <taxon>Didymodactylos</taxon>
    </lineage>
</organism>
<accession>A0A816DDY7</accession>